<dbReference type="OrthoDB" id="421226at2759"/>
<keyword evidence="3" id="KW-0472">Membrane</keyword>
<keyword evidence="2" id="KW-0407">Ion channel</keyword>
<dbReference type="SUPFAM" id="SSF51206">
    <property type="entry name" value="cAMP-binding domain-like"/>
    <property type="match status" value="1"/>
</dbReference>
<evidence type="ECO:0000256" key="2">
    <source>
        <dbReference type="ARBA" id="ARBA00023303"/>
    </source>
</evidence>
<dbReference type="PROSITE" id="PS50042">
    <property type="entry name" value="CNMP_BINDING_3"/>
    <property type="match status" value="1"/>
</dbReference>
<dbReference type="InterPro" id="IPR018490">
    <property type="entry name" value="cNMP-bd_dom_sf"/>
</dbReference>
<keyword evidence="3" id="KW-0812">Transmembrane</keyword>
<dbReference type="Proteomes" id="UP000825935">
    <property type="component" value="Chromosome 9"/>
</dbReference>
<protein>
    <recommendedName>
        <fullName evidence="4">Cyclic nucleotide-binding domain-containing protein</fullName>
    </recommendedName>
</protein>
<feature type="transmembrane region" description="Helical" evidence="3">
    <location>
        <begin position="501"/>
        <end position="529"/>
    </location>
</feature>
<dbReference type="EMBL" id="CM035414">
    <property type="protein sequence ID" value="KAH7428912.1"/>
    <property type="molecule type" value="Genomic_DNA"/>
</dbReference>
<dbReference type="InterPro" id="IPR014710">
    <property type="entry name" value="RmlC-like_jellyroll"/>
</dbReference>
<dbReference type="SUPFAM" id="SSF81324">
    <property type="entry name" value="Voltage-gated potassium channels"/>
    <property type="match status" value="1"/>
</dbReference>
<dbReference type="CDD" id="cd00038">
    <property type="entry name" value="CAP_ED"/>
    <property type="match status" value="1"/>
</dbReference>
<evidence type="ECO:0000313" key="5">
    <source>
        <dbReference type="EMBL" id="KAH7428912.1"/>
    </source>
</evidence>
<reference evidence="5" key="1">
    <citation type="submission" date="2021-08" db="EMBL/GenBank/DDBJ databases">
        <title>WGS assembly of Ceratopteris richardii.</title>
        <authorList>
            <person name="Marchant D.B."/>
            <person name="Chen G."/>
            <person name="Jenkins J."/>
            <person name="Shu S."/>
            <person name="Leebens-Mack J."/>
            <person name="Grimwood J."/>
            <person name="Schmutz J."/>
            <person name="Soltis P."/>
            <person name="Soltis D."/>
            <person name="Chen Z.-H."/>
        </authorList>
    </citation>
    <scope>NUCLEOTIDE SEQUENCE</scope>
    <source>
        <strain evidence="5">Whitten #5841</strain>
        <tissue evidence="5">Leaf</tissue>
    </source>
</reference>
<dbReference type="OMA" id="SIMTICL"/>
<sequence>MYNVYCVAERLLLHALCVPLIPDLHRVNSAHSHSPLYPRQLSFWHNWVSSYMCGDSPRTGVYSARRLKHGHLLFCKLVEVQCCISTLYHLERPINECVLIGFSFPSLLRKCLACMEGNASSDDCSEPSSSKRDLAEQCNECTQKGLPRFHSISCEQNHQLFLEVNAGSSLYPVSTHIPFKPVHKKRRQWLFGTVQDPRRKVVQRWNQLFLLARSVSLAIDPLFFYVFAVKKEETCIYIDGSLAATVTLLRTSLDAVHVLQMWLQLKLAYVSKESLVLGRGSLVWDAREIALHYIRSGGGFWFDLFVILPIPQVILWAALPHIISKGEVRSAITIYMVTILVQFIPKVLHLVIIASRIRHVTGFVFGTVWWGFALNLTAYFIAAHVAGACWYLLATQRMATCLIDQCNKTNTCLTNFLGCSKPSAYGNSGLVEQSFLSRSNETRFAPCFGTQNAQDYSFGIFQWALPLITGHSWSTKFAYPVFWGLMTLSSFGNALQPSDQLVEVCFSIIVITCGLLLFTLLIGNIQVFLHSMTAKKEAMKLRLRDLECWMRRRQLPSRLRHRVRRYERHHWAATRGVDEVDMLRALPEGLRRDIKQHLSLDLVRQVPLFEHMDSLVLENICERLKPHLYIKNEVVIREGDPVQRMLFIVRGHLLSSHNLSNGRSSICCLGPGNFCGDELLTWCLKRPFVERLPPSFATLTSTESTEAFGLDAQDLKFVTEHFRYKFVSENLKRTARYYSSGWRTWAVVTIQLAWRRYRARKAKLAVNKAMDFKSSEHVIRISPLARSESEGDRLRFYAAMFNSHKPQDHLD</sequence>
<keyword evidence="1" id="KW-0406">Ion transport</keyword>
<keyword evidence="1" id="KW-0813">Transport</keyword>
<evidence type="ECO:0000256" key="3">
    <source>
        <dbReference type="SAM" id="Phobius"/>
    </source>
</evidence>
<dbReference type="PANTHER" id="PTHR45651:SF14">
    <property type="entry name" value="CYCLIC NUCLEOTIDE-GATED ION CHANNEL 4"/>
    <property type="match status" value="1"/>
</dbReference>
<feature type="transmembrane region" description="Helical" evidence="3">
    <location>
        <begin position="300"/>
        <end position="319"/>
    </location>
</feature>
<dbReference type="InterPro" id="IPR000595">
    <property type="entry name" value="cNMP-bd_dom"/>
</dbReference>
<dbReference type="SMART" id="SM00100">
    <property type="entry name" value="cNMP"/>
    <property type="match status" value="1"/>
</dbReference>
<accession>A0A8T2U101</accession>
<evidence type="ECO:0000256" key="1">
    <source>
        <dbReference type="ARBA" id="ARBA00023286"/>
    </source>
</evidence>
<name>A0A8T2U101_CERRI</name>
<keyword evidence="6" id="KW-1185">Reference proteome</keyword>
<feature type="transmembrane region" description="Helical" evidence="3">
    <location>
        <begin position="331"/>
        <end position="357"/>
    </location>
</feature>
<dbReference type="Gene3D" id="1.10.287.630">
    <property type="entry name" value="Helix hairpin bin"/>
    <property type="match status" value="1"/>
</dbReference>
<dbReference type="GO" id="GO:0016020">
    <property type="term" value="C:membrane"/>
    <property type="evidence" value="ECO:0007669"/>
    <property type="project" value="UniProtKB-SubCell"/>
</dbReference>
<gene>
    <name evidence="5" type="ORF">KP509_09G023200</name>
</gene>
<organism evidence="5 6">
    <name type="scientific">Ceratopteris richardii</name>
    <name type="common">Triangle waterfern</name>
    <dbReference type="NCBI Taxonomy" id="49495"/>
    <lineage>
        <taxon>Eukaryota</taxon>
        <taxon>Viridiplantae</taxon>
        <taxon>Streptophyta</taxon>
        <taxon>Embryophyta</taxon>
        <taxon>Tracheophyta</taxon>
        <taxon>Polypodiopsida</taxon>
        <taxon>Polypodiidae</taxon>
        <taxon>Polypodiales</taxon>
        <taxon>Pteridineae</taxon>
        <taxon>Pteridaceae</taxon>
        <taxon>Parkerioideae</taxon>
        <taxon>Ceratopteris</taxon>
    </lineage>
</organism>
<feature type="transmembrane region" description="Helical" evidence="3">
    <location>
        <begin position="369"/>
        <end position="393"/>
    </location>
</feature>
<proteinExistence type="predicted"/>
<feature type="domain" description="Cyclic nucleotide-binding" evidence="4">
    <location>
        <begin position="608"/>
        <end position="716"/>
    </location>
</feature>
<dbReference type="Gene3D" id="2.60.120.10">
    <property type="entry name" value="Jelly Rolls"/>
    <property type="match status" value="1"/>
</dbReference>
<dbReference type="PANTHER" id="PTHR45651">
    <property type="entry name" value="CYCLIC NUCLEOTIDE-GATED ION CHANNEL 15-RELATED-RELATED"/>
    <property type="match status" value="1"/>
</dbReference>
<evidence type="ECO:0000259" key="4">
    <source>
        <dbReference type="PROSITE" id="PS50042"/>
    </source>
</evidence>
<keyword evidence="3" id="KW-1133">Transmembrane helix</keyword>
<dbReference type="Pfam" id="PF00027">
    <property type="entry name" value="cNMP_binding"/>
    <property type="match status" value="1"/>
</dbReference>
<evidence type="ECO:0000313" key="6">
    <source>
        <dbReference type="Proteomes" id="UP000825935"/>
    </source>
</evidence>
<keyword evidence="1" id="KW-1071">Ligand-gated ion channel</keyword>
<dbReference type="AlphaFoldDB" id="A0A8T2U101"/>
<dbReference type="GO" id="GO:0034220">
    <property type="term" value="P:monoatomic ion transmembrane transport"/>
    <property type="evidence" value="ECO:0007669"/>
    <property type="project" value="UniProtKB-KW"/>
</dbReference>
<comment type="caution">
    <text evidence="5">The sequence shown here is derived from an EMBL/GenBank/DDBJ whole genome shotgun (WGS) entry which is preliminary data.</text>
</comment>